<evidence type="ECO:0000313" key="3">
    <source>
        <dbReference type="Proteomes" id="UP000694892"/>
    </source>
</evidence>
<gene>
    <name evidence="2" type="ORF">XELAEV_18008395mg</name>
</gene>
<name>A0A974E3E6_XENLA</name>
<accession>A0A974E3E6</accession>
<sequence length="69" mass="7485">MKPRTASCRKPVPRAPAPRRPSTVTSPTVTSAAEEDAIHMLVMQLRLIGDKCDLKQSVQNLLARLSSGT</sequence>
<proteinExistence type="predicted"/>
<dbReference type="Proteomes" id="UP000694892">
    <property type="component" value="Chromosome 1L"/>
</dbReference>
<dbReference type="EMBL" id="CM004466">
    <property type="protein sequence ID" value="OCU02631.1"/>
    <property type="molecule type" value="Genomic_DNA"/>
</dbReference>
<feature type="region of interest" description="Disordered" evidence="1">
    <location>
        <begin position="1"/>
        <end position="32"/>
    </location>
</feature>
<evidence type="ECO:0000256" key="1">
    <source>
        <dbReference type="SAM" id="MobiDB-lite"/>
    </source>
</evidence>
<dbReference type="AlphaFoldDB" id="A0A974E3E6"/>
<protein>
    <submittedName>
        <fullName evidence="2">Uncharacterized protein</fullName>
    </submittedName>
</protein>
<feature type="compositionally biased region" description="Low complexity" evidence="1">
    <location>
        <begin position="20"/>
        <end position="32"/>
    </location>
</feature>
<evidence type="ECO:0000313" key="2">
    <source>
        <dbReference type="EMBL" id="OCU02631.1"/>
    </source>
</evidence>
<reference evidence="3" key="1">
    <citation type="journal article" date="2016" name="Nature">
        <title>Genome evolution in the allotetraploid frog Xenopus laevis.</title>
        <authorList>
            <person name="Session A.M."/>
            <person name="Uno Y."/>
            <person name="Kwon T."/>
            <person name="Chapman J.A."/>
            <person name="Toyoda A."/>
            <person name="Takahashi S."/>
            <person name="Fukui A."/>
            <person name="Hikosaka A."/>
            <person name="Suzuki A."/>
            <person name="Kondo M."/>
            <person name="van Heeringen S.J."/>
            <person name="Quigley I."/>
            <person name="Heinz S."/>
            <person name="Ogino H."/>
            <person name="Ochi H."/>
            <person name="Hellsten U."/>
            <person name="Lyons J.B."/>
            <person name="Simakov O."/>
            <person name="Putnam N."/>
            <person name="Stites J."/>
            <person name="Kuroki Y."/>
            <person name="Tanaka T."/>
            <person name="Michiue T."/>
            <person name="Watanabe M."/>
            <person name="Bogdanovic O."/>
            <person name="Lister R."/>
            <person name="Georgiou G."/>
            <person name="Paranjpe S.S."/>
            <person name="van Kruijsbergen I."/>
            <person name="Shu S."/>
            <person name="Carlson J."/>
            <person name="Kinoshita T."/>
            <person name="Ohta Y."/>
            <person name="Mawaribuchi S."/>
            <person name="Jenkins J."/>
            <person name="Grimwood J."/>
            <person name="Schmutz J."/>
            <person name="Mitros T."/>
            <person name="Mozaffari S.V."/>
            <person name="Suzuki Y."/>
            <person name="Haramoto Y."/>
            <person name="Yamamoto T.S."/>
            <person name="Takagi C."/>
            <person name="Heald R."/>
            <person name="Miller K."/>
            <person name="Haudenschild C."/>
            <person name="Kitzman J."/>
            <person name="Nakayama T."/>
            <person name="Izutsu Y."/>
            <person name="Robert J."/>
            <person name="Fortriede J."/>
            <person name="Burns K."/>
            <person name="Lotay V."/>
            <person name="Karimi K."/>
            <person name="Yasuoka Y."/>
            <person name="Dichmann D.S."/>
            <person name="Flajnik M.F."/>
            <person name="Houston D.W."/>
            <person name="Shendure J."/>
            <person name="DuPasquier L."/>
            <person name="Vize P.D."/>
            <person name="Zorn A.M."/>
            <person name="Ito M."/>
            <person name="Marcotte E.M."/>
            <person name="Wallingford J.B."/>
            <person name="Ito Y."/>
            <person name="Asashima M."/>
            <person name="Ueno N."/>
            <person name="Matsuda Y."/>
            <person name="Veenstra G.J."/>
            <person name="Fujiyama A."/>
            <person name="Harland R.M."/>
            <person name="Taira M."/>
            <person name="Rokhsar D.S."/>
        </authorList>
    </citation>
    <scope>NUCLEOTIDE SEQUENCE [LARGE SCALE GENOMIC DNA]</scope>
    <source>
        <strain evidence="3">J</strain>
    </source>
</reference>
<organism evidence="2 3">
    <name type="scientific">Xenopus laevis</name>
    <name type="common">African clawed frog</name>
    <dbReference type="NCBI Taxonomy" id="8355"/>
    <lineage>
        <taxon>Eukaryota</taxon>
        <taxon>Metazoa</taxon>
        <taxon>Chordata</taxon>
        <taxon>Craniata</taxon>
        <taxon>Vertebrata</taxon>
        <taxon>Euteleostomi</taxon>
        <taxon>Amphibia</taxon>
        <taxon>Batrachia</taxon>
        <taxon>Anura</taxon>
        <taxon>Pipoidea</taxon>
        <taxon>Pipidae</taxon>
        <taxon>Xenopodinae</taxon>
        <taxon>Xenopus</taxon>
        <taxon>Xenopus</taxon>
    </lineage>
</organism>